<sequence length="389" mass="41636">MKRVLGWLIVIPLLLAACGQPAAQTGQPVEVTRIVEVTRVVEVTPVGGGAPAQPAATPAPAPASAAPAGFGETLKAIQARGKLICGVNSQVPGFGFVDPTGAFSGFDIDYCKALAAAIFNDVSKIEYRPLTAEQRFAALQSGEIDVLIRNTTWTLTRDTDNGGNFVATTFYDGQGIMVPKASNITKLEDLNGATICVQKGTTTELNLADQMNARNLAYTPATFEDANSTFAAYAEERCDAVTTDKSGLVSRRSVLPNPDDHVILDVTLSKEPLGPMVRQGDDQWFDIVQWAVFATFAAEEFGITSQNVDQLKETDTRPEVRRLLGADPNVDLGAKLGLSKDWAANVIKAVGNYGEIYDRNLGPNTKTAIPRGINNLYTQGGLLYAPPFR</sequence>
<evidence type="ECO:0000256" key="1">
    <source>
        <dbReference type="ARBA" id="ARBA00010333"/>
    </source>
</evidence>
<gene>
    <name evidence="6" type="ordered locus">Rcas_1454</name>
</gene>
<comment type="similarity">
    <text evidence="1">Belongs to the bacterial solute-binding protein 3 family.</text>
</comment>
<dbReference type="Proteomes" id="UP000000263">
    <property type="component" value="Chromosome"/>
</dbReference>
<feature type="signal peptide" evidence="4">
    <location>
        <begin position="1"/>
        <end position="22"/>
    </location>
</feature>
<protein>
    <submittedName>
        <fullName evidence="6">Extracellular solute-binding protein family 3</fullName>
    </submittedName>
</protein>
<dbReference type="SMART" id="SM00062">
    <property type="entry name" value="PBPb"/>
    <property type="match status" value="1"/>
</dbReference>
<keyword evidence="7" id="KW-1185">Reference proteome</keyword>
<evidence type="ECO:0000259" key="5">
    <source>
        <dbReference type="SMART" id="SM00062"/>
    </source>
</evidence>
<keyword evidence="2" id="KW-0813">Transport</keyword>
<dbReference type="GO" id="GO:0006865">
    <property type="term" value="P:amino acid transport"/>
    <property type="evidence" value="ECO:0007669"/>
    <property type="project" value="TreeGrafter"/>
</dbReference>
<feature type="domain" description="Solute-binding protein family 3/N-terminal" evidence="5">
    <location>
        <begin position="82"/>
        <end position="311"/>
    </location>
</feature>
<accession>A7NJ79</accession>
<dbReference type="PANTHER" id="PTHR30085">
    <property type="entry name" value="AMINO ACID ABC TRANSPORTER PERMEASE"/>
    <property type="match status" value="1"/>
</dbReference>
<evidence type="ECO:0000313" key="6">
    <source>
        <dbReference type="EMBL" id="ABU57549.1"/>
    </source>
</evidence>
<dbReference type="EMBL" id="CP000804">
    <property type="protein sequence ID" value="ABU57549.1"/>
    <property type="molecule type" value="Genomic_DNA"/>
</dbReference>
<dbReference type="Pfam" id="PF00497">
    <property type="entry name" value="SBP_bac_3"/>
    <property type="match status" value="1"/>
</dbReference>
<dbReference type="RefSeq" id="WP_012119977.1">
    <property type="nucleotide sequence ID" value="NC_009767.1"/>
</dbReference>
<evidence type="ECO:0000256" key="3">
    <source>
        <dbReference type="ARBA" id="ARBA00022729"/>
    </source>
</evidence>
<organism evidence="6 7">
    <name type="scientific">Roseiflexus castenholzii (strain DSM 13941 / HLO8)</name>
    <dbReference type="NCBI Taxonomy" id="383372"/>
    <lineage>
        <taxon>Bacteria</taxon>
        <taxon>Bacillati</taxon>
        <taxon>Chloroflexota</taxon>
        <taxon>Chloroflexia</taxon>
        <taxon>Chloroflexales</taxon>
        <taxon>Roseiflexineae</taxon>
        <taxon>Roseiflexaceae</taxon>
        <taxon>Roseiflexus</taxon>
    </lineage>
</organism>
<feature type="chain" id="PRO_5002713845" evidence="4">
    <location>
        <begin position="23"/>
        <end position="389"/>
    </location>
</feature>
<reference evidence="6 7" key="1">
    <citation type="submission" date="2007-08" db="EMBL/GenBank/DDBJ databases">
        <title>Complete sequence of Roseiflexus castenholzii DSM 13941.</title>
        <authorList>
            <consortium name="US DOE Joint Genome Institute"/>
            <person name="Copeland A."/>
            <person name="Lucas S."/>
            <person name="Lapidus A."/>
            <person name="Barry K."/>
            <person name="Glavina del Rio T."/>
            <person name="Dalin E."/>
            <person name="Tice H."/>
            <person name="Pitluck S."/>
            <person name="Thompson L.S."/>
            <person name="Brettin T."/>
            <person name="Bruce D."/>
            <person name="Detter J.C."/>
            <person name="Han C."/>
            <person name="Tapia R."/>
            <person name="Schmutz J."/>
            <person name="Larimer F."/>
            <person name="Land M."/>
            <person name="Hauser L."/>
            <person name="Kyrpides N."/>
            <person name="Mikhailova N."/>
            <person name="Bryant D.A."/>
            <person name="Hanada S."/>
            <person name="Tsukatani Y."/>
            <person name="Richardson P."/>
        </authorList>
    </citation>
    <scope>NUCLEOTIDE SEQUENCE [LARGE SCALE GENOMIC DNA]</scope>
    <source>
        <strain evidence="7">DSM 13941 / HLO8</strain>
    </source>
</reference>
<dbReference type="PANTHER" id="PTHR30085:SF7">
    <property type="entry name" value="AMINO-ACID ABC TRANSPORTER-BINDING PROTEIN YHDW-RELATED"/>
    <property type="match status" value="1"/>
</dbReference>
<dbReference type="Gene3D" id="3.40.190.10">
    <property type="entry name" value="Periplasmic binding protein-like II"/>
    <property type="match status" value="2"/>
</dbReference>
<dbReference type="eggNOG" id="COG0834">
    <property type="taxonomic scope" value="Bacteria"/>
</dbReference>
<evidence type="ECO:0000313" key="7">
    <source>
        <dbReference type="Proteomes" id="UP000000263"/>
    </source>
</evidence>
<name>A7NJ79_ROSCS</name>
<dbReference type="OrthoDB" id="115856at2"/>
<dbReference type="CDD" id="cd13692">
    <property type="entry name" value="PBP2_BztA"/>
    <property type="match status" value="1"/>
</dbReference>
<evidence type="ECO:0000256" key="4">
    <source>
        <dbReference type="SAM" id="SignalP"/>
    </source>
</evidence>
<dbReference type="HOGENOM" id="CLU_019602_3_2_0"/>
<dbReference type="KEGG" id="rca:Rcas_1454"/>
<keyword evidence="3 4" id="KW-0732">Signal</keyword>
<dbReference type="AlphaFoldDB" id="A7NJ79"/>
<proteinExistence type="inferred from homology"/>
<dbReference type="SUPFAM" id="SSF53850">
    <property type="entry name" value="Periplasmic binding protein-like II"/>
    <property type="match status" value="1"/>
</dbReference>
<dbReference type="InterPro" id="IPR001638">
    <property type="entry name" value="Solute-binding_3/MltF_N"/>
</dbReference>
<evidence type="ECO:0000256" key="2">
    <source>
        <dbReference type="ARBA" id="ARBA00022448"/>
    </source>
</evidence>
<dbReference type="PROSITE" id="PS51257">
    <property type="entry name" value="PROKAR_LIPOPROTEIN"/>
    <property type="match status" value="1"/>
</dbReference>
<dbReference type="STRING" id="383372.Rcas_1454"/>
<dbReference type="InterPro" id="IPR051455">
    <property type="entry name" value="Bact_solute-bind_prot3"/>
</dbReference>